<dbReference type="Pfam" id="PF13639">
    <property type="entry name" value="zf-RING_2"/>
    <property type="match status" value="1"/>
</dbReference>
<dbReference type="InterPro" id="IPR017907">
    <property type="entry name" value="Znf_RING_CS"/>
</dbReference>
<accession>A0A498IFH0</accession>
<evidence type="ECO:0000313" key="12">
    <source>
        <dbReference type="EMBL" id="RXH80271.1"/>
    </source>
</evidence>
<evidence type="ECO:0000256" key="7">
    <source>
        <dbReference type="ARBA" id="ARBA00023015"/>
    </source>
</evidence>
<keyword evidence="5 9" id="KW-0863">Zinc-finger</keyword>
<keyword evidence="7" id="KW-0805">Transcription regulation</keyword>
<keyword evidence="13" id="KW-1185">Reference proteome</keyword>
<comment type="catalytic activity">
    <reaction evidence="1">
        <text>S-ubiquitinyl-[E2 ubiquitin-conjugating enzyme]-L-cysteine + [acceptor protein]-L-lysine = [E2 ubiquitin-conjugating enzyme]-L-cysteine + N(6)-ubiquitinyl-[acceptor protein]-L-lysine.</text>
        <dbReference type="EC" id="2.3.2.27"/>
    </reaction>
</comment>
<evidence type="ECO:0000256" key="6">
    <source>
        <dbReference type="ARBA" id="ARBA00022833"/>
    </source>
</evidence>
<evidence type="ECO:0000256" key="3">
    <source>
        <dbReference type="ARBA" id="ARBA00022679"/>
    </source>
</evidence>
<keyword evidence="6" id="KW-0862">Zinc</keyword>
<evidence type="ECO:0000256" key="10">
    <source>
        <dbReference type="SAM" id="MobiDB-lite"/>
    </source>
</evidence>
<dbReference type="EMBL" id="RDQH01000339">
    <property type="protein sequence ID" value="RXH80271.1"/>
    <property type="molecule type" value="Genomic_DNA"/>
</dbReference>
<dbReference type="PANTHER" id="PTHR46077">
    <property type="entry name" value="E3 UBIQUITIN-PROTEIN LIGASE TOPORS"/>
    <property type="match status" value="1"/>
</dbReference>
<dbReference type="Proteomes" id="UP000290289">
    <property type="component" value="Chromosome 13"/>
</dbReference>
<name>A0A498IFH0_MALDO</name>
<keyword evidence="4" id="KW-0479">Metal-binding</keyword>
<dbReference type="AlphaFoldDB" id="A0A498IFH0"/>
<feature type="compositionally biased region" description="Basic and acidic residues" evidence="10">
    <location>
        <begin position="109"/>
        <end position="123"/>
    </location>
</feature>
<feature type="region of interest" description="Disordered" evidence="10">
    <location>
        <begin position="105"/>
        <end position="143"/>
    </location>
</feature>
<proteinExistence type="predicted"/>
<dbReference type="STRING" id="3750.A0A498IFH0"/>
<dbReference type="GO" id="GO:0006513">
    <property type="term" value="P:protein monoubiquitination"/>
    <property type="evidence" value="ECO:0007669"/>
    <property type="project" value="TreeGrafter"/>
</dbReference>
<organism evidence="12 13">
    <name type="scientific">Malus domestica</name>
    <name type="common">Apple</name>
    <name type="synonym">Pyrus malus</name>
    <dbReference type="NCBI Taxonomy" id="3750"/>
    <lineage>
        <taxon>Eukaryota</taxon>
        <taxon>Viridiplantae</taxon>
        <taxon>Streptophyta</taxon>
        <taxon>Embryophyta</taxon>
        <taxon>Tracheophyta</taxon>
        <taxon>Spermatophyta</taxon>
        <taxon>Magnoliopsida</taxon>
        <taxon>eudicotyledons</taxon>
        <taxon>Gunneridae</taxon>
        <taxon>Pentapetalae</taxon>
        <taxon>rosids</taxon>
        <taxon>fabids</taxon>
        <taxon>Rosales</taxon>
        <taxon>Rosaceae</taxon>
        <taxon>Amygdaloideae</taxon>
        <taxon>Maleae</taxon>
        <taxon>Malus</taxon>
    </lineage>
</organism>
<evidence type="ECO:0000313" key="13">
    <source>
        <dbReference type="Proteomes" id="UP000290289"/>
    </source>
</evidence>
<evidence type="ECO:0000256" key="5">
    <source>
        <dbReference type="ARBA" id="ARBA00022771"/>
    </source>
</evidence>
<evidence type="ECO:0000256" key="8">
    <source>
        <dbReference type="ARBA" id="ARBA00023163"/>
    </source>
</evidence>
<reference evidence="12 13" key="1">
    <citation type="submission" date="2018-10" db="EMBL/GenBank/DDBJ databases">
        <title>A high-quality apple genome assembly.</title>
        <authorList>
            <person name="Hu J."/>
        </authorList>
    </citation>
    <scope>NUCLEOTIDE SEQUENCE [LARGE SCALE GENOMIC DNA]</scope>
    <source>
        <strain evidence="13">cv. HFTH1</strain>
        <tissue evidence="12">Young leaf</tissue>
    </source>
</reference>
<dbReference type="PANTHER" id="PTHR46077:SF1">
    <property type="entry name" value="TOP1 BINDING ARGININE_SERINE RICH PROTEIN, E3 UBIQUITIN LIGASE"/>
    <property type="match status" value="1"/>
</dbReference>
<dbReference type="SUPFAM" id="SSF57850">
    <property type="entry name" value="RING/U-box"/>
    <property type="match status" value="1"/>
</dbReference>
<protein>
    <recommendedName>
        <fullName evidence="2">RING-type E3 ubiquitin transferase</fullName>
        <ecNumber evidence="2">2.3.2.27</ecNumber>
    </recommendedName>
</protein>
<feature type="domain" description="RING-type" evidence="11">
    <location>
        <begin position="31"/>
        <end position="72"/>
    </location>
</feature>
<dbReference type="InterPro" id="IPR001841">
    <property type="entry name" value="Znf_RING"/>
</dbReference>
<evidence type="ECO:0000259" key="11">
    <source>
        <dbReference type="PROSITE" id="PS50089"/>
    </source>
</evidence>
<dbReference type="PROSITE" id="PS50089">
    <property type="entry name" value="ZF_RING_2"/>
    <property type="match status" value="1"/>
</dbReference>
<dbReference type="Gene3D" id="3.30.40.10">
    <property type="entry name" value="Zinc/RING finger domain, C3HC4 (zinc finger)"/>
    <property type="match status" value="1"/>
</dbReference>
<dbReference type="GO" id="GO:0000209">
    <property type="term" value="P:protein polyubiquitination"/>
    <property type="evidence" value="ECO:0007669"/>
    <property type="project" value="TreeGrafter"/>
</dbReference>
<evidence type="ECO:0000256" key="2">
    <source>
        <dbReference type="ARBA" id="ARBA00012483"/>
    </source>
</evidence>
<dbReference type="EC" id="2.3.2.27" evidence="2"/>
<sequence length="403" mass="46066">MDSLLREPTRISSREKRLRRVILPAIRGQNCPICLVAVEARSAAVLSSCNHAYCVRCIRKWSNLRRKCPLCNADFDSWFSQISLSSRSFHKELLPPLNRTSSARSFGLQHEEHPPRHVRSSERRRSRPLPWRRSFGRPGSVGPDTVAERKLQWRASVYDRRLQAVPSASRNRLQVSVPITDGVKERILQRIEPWIRRELQALLGDGDPSIIVHVATSLFIANLENKDQVLPGQCDVRGDPLASLRPFLVDRTDMFLHELRCFAESAFNMETYDAVVESSRAAHESGYHQWLDVPGSFSCNTLCPQQVKNLQMQQSAISSKRHGRQRNGFDRMRMLPPADVPDFVVYILHTTHGSGGSLYQVTCWLSDDPLLYFHIWLCWVAQIMAKSNTRVLHQQPSKAQKKG</sequence>
<dbReference type="GO" id="GO:0008270">
    <property type="term" value="F:zinc ion binding"/>
    <property type="evidence" value="ECO:0007669"/>
    <property type="project" value="UniProtKB-KW"/>
</dbReference>
<dbReference type="SMART" id="SM00184">
    <property type="entry name" value="RING"/>
    <property type="match status" value="1"/>
</dbReference>
<evidence type="ECO:0000256" key="9">
    <source>
        <dbReference type="PROSITE-ProRule" id="PRU00175"/>
    </source>
</evidence>
<evidence type="ECO:0000256" key="1">
    <source>
        <dbReference type="ARBA" id="ARBA00000900"/>
    </source>
</evidence>
<dbReference type="GO" id="GO:0061630">
    <property type="term" value="F:ubiquitin protein ligase activity"/>
    <property type="evidence" value="ECO:0007669"/>
    <property type="project" value="UniProtKB-EC"/>
</dbReference>
<keyword evidence="8" id="KW-0804">Transcription</keyword>
<evidence type="ECO:0000256" key="4">
    <source>
        <dbReference type="ARBA" id="ARBA00022723"/>
    </source>
</evidence>
<comment type="caution">
    <text evidence="12">The sequence shown here is derived from an EMBL/GenBank/DDBJ whole genome shotgun (WGS) entry which is preliminary data.</text>
</comment>
<gene>
    <name evidence="12" type="ORF">DVH24_041418</name>
</gene>
<dbReference type="InterPro" id="IPR013083">
    <property type="entry name" value="Znf_RING/FYVE/PHD"/>
</dbReference>
<dbReference type="PROSITE" id="PS00518">
    <property type="entry name" value="ZF_RING_1"/>
    <property type="match status" value="1"/>
</dbReference>
<keyword evidence="3" id="KW-0808">Transferase</keyword>